<dbReference type="Proteomes" id="UP000037020">
    <property type="component" value="Unassembled WGS sequence"/>
</dbReference>
<keyword evidence="4" id="KW-1003">Cell membrane</keyword>
<comment type="caution">
    <text evidence="9">The sequence shown here is derived from an EMBL/GenBank/DDBJ whole genome shotgun (WGS) entry which is preliminary data.</text>
</comment>
<comment type="similarity">
    <text evidence="2">Belongs to the binding-protein-dependent transport system permease family. FecCD subfamily.</text>
</comment>
<keyword evidence="7 8" id="KW-0472">Membrane</keyword>
<feature type="non-terminal residue" evidence="9">
    <location>
        <position position="1"/>
    </location>
</feature>
<comment type="subcellular location">
    <subcellularLocation>
        <location evidence="1">Cell membrane</location>
        <topology evidence="1">Multi-pass membrane protein</topology>
    </subcellularLocation>
</comment>
<gene>
    <name evidence="9" type="ORF">ADK38_30635</name>
</gene>
<organism evidence="9 10">
    <name type="scientific">Streptomyces varsoviensis</name>
    <dbReference type="NCBI Taxonomy" id="67373"/>
    <lineage>
        <taxon>Bacteria</taxon>
        <taxon>Bacillati</taxon>
        <taxon>Actinomycetota</taxon>
        <taxon>Actinomycetes</taxon>
        <taxon>Kitasatosporales</taxon>
        <taxon>Streptomycetaceae</taxon>
        <taxon>Streptomyces</taxon>
    </lineage>
</organism>
<evidence type="ECO:0000256" key="2">
    <source>
        <dbReference type="ARBA" id="ARBA00007935"/>
    </source>
</evidence>
<dbReference type="InterPro" id="IPR037294">
    <property type="entry name" value="ABC_BtuC-like"/>
</dbReference>
<keyword evidence="3" id="KW-0813">Transport</keyword>
<reference evidence="9 10" key="1">
    <citation type="submission" date="2015-07" db="EMBL/GenBank/DDBJ databases">
        <authorList>
            <person name="Ju K.-S."/>
            <person name="Doroghazi J.R."/>
            <person name="Metcalf W.W."/>
        </authorList>
    </citation>
    <scope>NUCLEOTIDE SEQUENCE [LARGE SCALE GENOMIC DNA]</scope>
    <source>
        <strain evidence="9 10">NRRL B-3589</strain>
    </source>
</reference>
<evidence type="ECO:0000313" key="9">
    <source>
        <dbReference type="EMBL" id="KOG86509.1"/>
    </source>
</evidence>
<name>A0ABR5IZB0_9ACTN</name>
<dbReference type="EMBL" id="LGUT01002788">
    <property type="protein sequence ID" value="KOG86509.1"/>
    <property type="molecule type" value="Genomic_DNA"/>
</dbReference>
<dbReference type="Gene3D" id="1.10.3470.10">
    <property type="entry name" value="ABC transporter involved in vitamin B12 uptake, BtuC"/>
    <property type="match status" value="1"/>
</dbReference>
<dbReference type="PANTHER" id="PTHR30472:SF37">
    <property type="entry name" value="FE(3+) DICITRATE TRANSPORT SYSTEM PERMEASE PROTEIN FECD-RELATED"/>
    <property type="match status" value="1"/>
</dbReference>
<feature type="transmembrane region" description="Helical" evidence="8">
    <location>
        <begin position="97"/>
        <end position="117"/>
    </location>
</feature>
<dbReference type="SUPFAM" id="SSF81345">
    <property type="entry name" value="ABC transporter involved in vitamin B12 uptake, BtuC"/>
    <property type="match status" value="1"/>
</dbReference>
<evidence type="ECO:0000256" key="7">
    <source>
        <dbReference type="ARBA" id="ARBA00023136"/>
    </source>
</evidence>
<keyword evidence="10" id="KW-1185">Reference proteome</keyword>
<dbReference type="PANTHER" id="PTHR30472">
    <property type="entry name" value="FERRIC ENTEROBACTIN TRANSPORT SYSTEM PERMEASE PROTEIN"/>
    <property type="match status" value="1"/>
</dbReference>
<evidence type="ECO:0000256" key="4">
    <source>
        <dbReference type="ARBA" id="ARBA00022475"/>
    </source>
</evidence>
<evidence type="ECO:0000256" key="3">
    <source>
        <dbReference type="ARBA" id="ARBA00022448"/>
    </source>
</evidence>
<dbReference type="InterPro" id="IPR000522">
    <property type="entry name" value="ABC_transptr_permease_BtuC"/>
</dbReference>
<keyword evidence="6 8" id="KW-1133">Transmembrane helix</keyword>
<proteinExistence type="inferred from homology"/>
<sequence length="124" mass="12888">ARRTELDLVSLDEDTPRLLGLGLSRSRLGFLVLAVLLSATAVACAGTIAFVGLVAPHAARALVGRRHVRVVPVAVLLGAVLVGTADMLGRTVIAPAQLGAGLLTSVIGTPYFLWLLVRTRTAGR</sequence>
<evidence type="ECO:0000313" key="10">
    <source>
        <dbReference type="Proteomes" id="UP000037020"/>
    </source>
</evidence>
<evidence type="ECO:0000256" key="8">
    <source>
        <dbReference type="SAM" id="Phobius"/>
    </source>
</evidence>
<feature type="transmembrane region" description="Helical" evidence="8">
    <location>
        <begin position="28"/>
        <end position="55"/>
    </location>
</feature>
<evidence type="ECO:0000256" key="1">
    <source>
        <dbReference type="ARBA" id="ARBA00004651"/>
    </source>
</evidence>
<feature type="transmembrane region" description="Helical" evidence="8">
    <location>
        <begin position="67"/>
        <end position="85"/>
    </location>
</feature>
<evidence type="ECO:0000256" key="6">
    <source>
        <dbReference type="ARBA" id="ARBA00022989"/>
    </source>
</evidence>
<protein>
    <submittedName>
        <fullName evidence="9">ABC transporter permease</fullName>
    </submittedName>
</protein>
<evidence type="ECO:0000256" key="5">
    <source>
        <dbReference type="ARBA" id="ARBA00022692"/>
    </source>
</evidence>
<keyword evidence="5 8" id="KW-0812">Transmembrane</keyword>
<dbReference type="Pfam" id="PF01032">
    <property type="entry name" value="FecCD"/>
    <property type="match status" value="1"/>
</dbReference>
<accession>A0ABR5IZB0</accession>